<evidence type="ECO:0000256" key="1">
    <source>
        <dbReference type="SAM" id="Phobius"/>
    </source>
</evidence>
<dbReference type="Proteomes" id="UP000664332">
    <property type="component" value="Unassembled WGS sequence"/>
</dbReference>
<accession>A0A939IW88</accession>
<protein>
    <submittedName>
        <fullName evidence="2">Uncharacterized protein</fullName>
    </submittedName>
</protein>
<keyword evidence="1" id="KW-0472">Membrane</keyword>
<comment type="caution">
    <text evidence="2">The sequence shown here is derived from an EMBL/GenBank/DDBJ whole genome shotgun (WGS) entry which is preliminary data.</text>
</comment>
<dbReference type="EMBL" id="JAFLEQ010000017">
    <property type="protein sequence ID" value="MBN9645036.1"/>
    <property type="molecule type" value="Genomic_DNA"/>
</dbReference>
<sequence length="95" mass="10404">MQPLSEPAADPALFSFSPPMIAVSCLWVLTVAVAVIITQKRHGDPWRSMAVFSATVLLPFIGFALWVVWTVVAITRQDPTAAQTVARRRAGRDAR</sequence>
<evidence type="ECO:0000313" key="2">
    <source>
        <dbReference type="EMBL" id="MBN9645036.1"/>
    </source>
</evidence>
<keyword evidence="1" id="KW-1133">Transmembrane helix</keyword>
<dbReference type="RefSeq" id="WP_207279522.1">
    <property type="nucleotide sequence ID" value="NZ_JAFLEQ010000017.1"/>
</dbReference>
<reference evidence="2" key="1">
    <citation type="submission" date="2021-03" db="EMBL/GenBank/DDBJ databases">
        <authorList>
            <person name="Sun Q."/>
        </authorList>
    </citation>
    <scope>NUCLEOTIDE SEQUENCE</scope>
    <source>
        <strain evidence="2">CCM 8862</strain>
    </source>
</reference>
<evidence type="ECO:0000313" key="3">
    <source>
        <dbReference type="Proteomes" id="UP000664332"/>
    </source>
</evidence>
<keyword evidence="3" id="KW-1185">Reference proteome</keyword>
<gene>
    <name evidence="2" type="ORF">JZY06_10515</name>
</gene>
<keyword evidence="1" id="KW-0812">Transmembrane</keyword>
<organism evidence="2 3">
    <name type="scientific">Corynebacterium mendelii</name>
    <dbReference type="NCBI Taxonomy" id="2765362"/>
    <lineage>
        <taxon>Bacteria</taxon>
        <taxon>Bacillati</taxon>
        <taxon>Actinomycetota</taxon>
        <taxon>Actinomycetes</taxon>
        <taxon>Mycobacteriales</taxon>
        <taxon>Corynebacteriaceae</taxon>
        <taxon>Corynebacterium</taxon>
    </lineage>
</organism>
<feature type="transmembrane region" description="Helical" evidence="1">
    <location>
        <begin position="20"/>
        <end position="37"/>
    </location>
</feature>
<feature type="transmembrane region" description="Helical" evidence="1">
    <location>
        <begin position="49"/>
        <end position="69"/>
    </location>
</feature>
<dbReference type="AlphaFoldDB" id="A0A939IW88"/>
<name>A0A939IW88_9CORY</name>
<proteinExistence type="predicted"/>